<evidence type="ECO:0000313" key="1">
    <source>
        <dbReference type="EMBL" id="MFC6673619.1"/>
    </source>
</evidence>
<protein>
    <submittedName>
        <fullName evidence="1">Uncharacterized protein</fullName>
    </submittedName>
</protein>
<gene>
    <name evidence="1" type="ORF">ACFQDL_28660</name>
</gene>
<dbReference type="Proteomes" id="UP001596422">
    <property type="component" value="Unassembled WGS sequence"/>
</dbReference>
<evidence type="ECO:0000313" key="2">
    <source>
        <dbReference type="Proteomes" id="UP001596422"/>
    </source>
</evidence>
<name>A0ABW2A8F4_9GAMM</name>
<sequence>MRHWLYEGLQVVGADDLIYRVGLDVKYDPAARPAELSNGLLRVRQQLRERLPEAGLDGLIEHFDPERFNRGLSVAQNLGFGFPCPPVATAAAMAAHPLMNDLLQQFELEEASRRCGQRLARRLRGLLIEAGPLAPLPDDFSEFDNREFRRKLSDLLRQDLSRSEEGLLLLRELFLRIVPLRHGGDLLDDDVVERLMAARAVVLTRTDCPLCSSFEHFDEQRISSGLSVRENVVFGKIVGTDHQALERLQNLIDDVMQQEDADSMVMVLACFTQVGIRGAGLPLIAKQRIQLLRAIVKHPRILIMHEALTAMSLDERTRVVQRIRNHLPDLLLLYLDKDLPSGETFDDHYEIHHEQLHPLDSSNGLHQSLASSNL</sequence>
<dbReference type="InterPro" id="IPR027417">
    <property type="entry name" value="P-loop_NTPase"/>
</dbReference>
<accession>A0ABW2A8F4</accession>
<comment type="caution">
    <text evidence="1">The sequence shown here is derived from an EMBL/GenBank/DDBJ whole genome shotgun (WGS) entry which is preliminary data.</text>
</comment>
<reference evidence="2" key="1">
    <citation type="journal article" date="2019" name="Int. J. Syst. Evol. Microbiol.">
        <title>The Global Catalogue of Microorganisms (GCM) 10K type strain sequencing project: providing services to taxonomists for standard genome sequencing and annotation.</title>
        <authorList>
            <consortium name="The Broad Institute Genomics Platform"/>
            <consortium name="The Broad Institute Genome Sequencing Center for Infectious Disease"/>
            <person name="Wu L."/>
            <person name="Ma J."/>
        </authorList>
    </citation>
    <scope>NUCLEOTIDE SEQUENCE [LARGE SCALE GENOMIC DNA]</scope>
    <source>
        <strain evidence="2">NBRC 111756</strain>
    </source>
</reference>
<dbReference type="Gene3D" id="3.40.50.300">
    <property type="entry name" value="P-loop containing nucleotide triphosphate hydrolases"/>
    <property type="match status" value="1"/>
</dbReference>
<keyword evidence="2" id="KW-1185">Reference proteome</keyword>
<proteinExistence type="predicted"/>
<organism evidence="1 2">
    <name type="scientific">Marinobacterium aestuariivivens</name>
    <dbReference type="NCBI Taxonomy" id="1698799"/>
    <lineage>
        <taxon>Bacteria</taxon>
        <taxon>Pseudomonadati</taxon>
        <taxon>Pseudomonadota</taxon>
        <taxon>Gammaproteobacteria</taxon>
        <taxon>Oceanospirillales</taxon>
        <taxon>Oceanospirillaceae</taxon>
        <taxon>Marinobacterium</taxon>
    </lineage>
</organism>
<dbReference type="EMBL" id="JBHSWE010000001">
    <property type="protein sequence ID" value="MFC6673619.1"/>
    <property type="molecule type" value="Genomic_DNA"/>
</dbReference>
<dbReference type="RefSeq" id="WP_379912140.1">
    <property type="nucleotide sequence ID" value="NZ_JBHSWE010000001.1"/>
</dbReference>
<dbReference type="SUPFAM" id="SSF52540">
    <property type="entry name" value="P-loop containing nucleoside triphosphate hydrolases"/>
    <property type="match status" value="1"/>
</dbReference>